<reference evidence="1" key="1">
    <citation type="submission" date="2023-10" db="EMBL/GenBank/DDBJ databases">
        <title>Chromosome-level genome of the transformable northern wattle, Acacia crassicarpa.</title>
        <authorList>
            <person name="Massaro I."/>
            <person name="Sinha N.R."/>
            <person name="Poethig S."/>
            <person name="Leichty A.R."/>
        </authorList>
    </citation>
    <scope>NUCLEOTIDE SEQUENCE</scope>
    <source>
        <strain evidence="1">Acra3RX</strain>
        <tissue evidence="1">Leaf</tissue>
    </source>
</reference>
<comment type="caution">
    <text evidence="1">The sequence shown here is derived from an EMBL/GenBank/DDBJ whole genome shotgun (WGS) entry which is preliminary data.</text>
</comment>
<dbReference type="Proteomes" id="UP001293593">
    <property type="component" value="Unassembled WGS sequence"/>
</dbReference>
<gene>
    <name evidence="1" type="ORF">QN277_012598</name>
</gene>
<dbReference type="PANTHER" id="PTHR33181:SF4">
    <property type="entry name" value="OVULE PROTEIN"/>
    <property type="match status" value="1"/>
</dbReference>
<dbReference type="AlphaFoldDB" id="A0AAE1TES6"/>
<organism evidence="1 2">
    <name type="scientific">Acacia crassicarpa</name>
    <name type="common">northern wattle</name>
    <dbReference type="NCBI Taxonomy" id="499986"/>
    <lineage>
        <taxon>Eukaryota</taxon>
        <taxon>Viridiplantae</taxon>
        <taxon>Streptophyta</taxon>
        <taxon>Embryophyta</taxon>
        <taxon>Tracheophyta</taxon>
        <taxon>Spermatophyta</taxon>
        <taxon>Magnoliopsida</taxon>
        <taxon>eudicotyledons</taxon>
        <taxon>Gunneridae</taxon>
        <taxon>Pentapetalae</taxon>
        <taxon>rosids</taxon>
        <taxon>fabids</taxon>
        <taxon>Fabales</taxon>
        <taxon>Fabaceae</taxon>
        <taxon>Caesalpinioideae</taxon>
        <taxon>mimosoid clade</taxon>
        <taxon>Acacieae</taxon>
        <taxon>Acacia</taxon>
    </lineage>
</organism>
<keyword evidence="2" id="KW-1185">Reference proteome</keyword>
<evidence type="ECO:0000313" key="1">
    <source>
        <dbReference type="EMBL" id="KAK4281059.1"/>
    </source>
</evidence>
<protein>
    <submittedName>
        <fullName evidence="1">Uncharacterized protein</fullName>
    </submittedName>
</protein>
<dbReference type="EMBL" id="JAWXYG010000002">
    <property type="protein sequence ID" value="KAK4281059.1"/>
    <property type="molecule type" value="Genomic_DNA"/>
</dbReference>
<dbReference type="PANTHER" id="PTHR33181">
    <property type="entry name" value="OS01G0778500 PROTEIN"/>
    <property type="match status" value="1"/>
</dbReference>
<sequence length="86" mass="10377">MEWWDKLVYPMRSVWISLAARLGIRKTGLWKIRNEVKASEYQDIHAMWEMLKRNESELTGSPSKSKKRQYWKLCRWARCAPCICRS</sequence>
<proteinExistence type="predicted"/>
<evidence type="ECO:0000313" key="2">
    <source>
        <dbReference type="Proteomes" id="UP001293593"/>
    </source>
</evidence>
<name>A0AAE1TES6_9FABA</name>
<accession>A0AAE1TES6</accession>